<evidence type="ECO:0000256" key="2">
    <source>
        <dbReference type="ARBA" id="ARBA00022448"/>
    </source>
</evidence>
<dbReference type="GO" id="GO:0015184">
    <property type="term" value="F:L-cystine transmembrane transporter activity"/>
    <property type="evidence" value="ECO:0007669"/>
    <property type="project" value="TreeGrafter"/>
</dbReference>
<name>A0A839TGC1_9BACL</name>
<evidence type="ECO:0000256" key="4">
    <source>
        <dbReference type="ARBA" id="ARBA00022692"/>
    </source>
</evidence>
<proteinExistence type="predicted"/>
<feature type="transmembrane region" description="Helical" evidence="8">
    <location>
        <begin position="88"/>
        <end position="107"/>
    </location>
</feature>
<evidence type="ECO:0000256" key="8">
    <source>
        <dbReference type="SAM" id="Phobius"/>
    </source>
</evidence>
<keyword evidence="4 8" id="KW-0812">Transmembrane</keyword>
<dbReference type="InterPro" id="IPR035906">
    <property type="entry name" value="MetI-like_sf"/>
</dbReference>
<feature type="transmembrane region" description="Helical" evidence="8">
    <location>
        <begin position="26"/>
        <end position="48"/>
    </location>
</feature>
<dbReference type="InterPro" id="IPR043429">
    <property type="entry name" value="ArtM/GltK/GlnP/TcyL/YhdX-like"/>
</dbReference>
<keyword evidence="2" id="KW-0813">Transport</keyword>
<keyword evidence="5" id="KW-0029">Amino-acid transport</keyword>
<evidence type="ECO:0000256" key="3">
    <source>
        <dbReference type="ARBA" id="ARBA00022475"/>
    </source>
</evidence>
<evidence type="ECO:0000313" key="9">
    <source>
        <dbReference type="EMBL" id="MBB3125855.1"/>
    </source>
</evidence>
<keyword evidence="3" id="KW-1003">Cell membrane</keyword>
<protein>
    <submittedName>
        <fullName evidence="9">His/Glu/Gln/Arg/opine family amino acid ABC transporter permease subunit</fullName>
    </submittedName>
</protein>
<dbReference type="AlphaFoldDB" id="A0A839TGC1"/>
<evidence type="ECO:0000256" key="7">
    <source>
        <dbReference type="ARBA" id="ARBA00023136"/>
    </source>
</evidence>
<keyword evidence="6 8" id="KW-1133">Transmembrane helix</keyword>
<evidence type="ECO:0000256" key="1">
    <source>
        <dbReference type="ARBA" id="ARBA00004651"/>
    </source>
</evidence>
<evidence type="ECO:0000256" key="5">
    <source>
        <dbReference type="ARBA" id="ARBA00022970"/>
    </source>
</evidence>
<feature type="transmembrane region" description="Helical" evidence="8">
    <location>
        <begin position="60"/>
        <end position="82"/>
    </location>
</feature>
<accession>A0A839TGC1</accession>
<dbReference type="Proteomes" id="UP000517523">
    <property type="component" value="Unassembled WGS sequence"/>
</dbReference>
<comment type="subcellular location">
    <subcellularLocation>
        <location evidence="1">Cell membrane</location>
        <topology evidence="1">Multi-pass membrane protein</topology>
    </subcellularLocation>
</comment>
<organism evidence="9 10">
    <name type="scientific">Paenibacillus rhizosphaerae</name>
    <dbReference type="NCBI Taxonomy" id="297318"/>
    <lineage>
        <taxon>Bacteria</taxon>
        <taxon>Bacillati</taxon>
        <taxon>Bacillota</taxon>
        <taxon>Bacilli</taxon>
        <taxon>Bacillales</taxon>
        <taxon>Paenibacillaceae</taxon>
        <taxon>Paenibacillus</taxon>
    </lineage>
</organism>
<dbReference type="PANTHER" id="PTHR30614">
    <property type="entry name" value="MEMBRANE COMPONENT OF AMINO ACID ABC TRANSPORTER"/>
    <property type="match status" value="1"/>
</dbReference>
<reference evidence="9 10" key="1">
    <citation type="submission" date="2020-08" db="EMBL/GenBank/DDBJ databases">
        <title>Genomic Encyclopedia of Type Strains, Phase III (KMG-III): the genomes of soil and plant-associated and newly described type strains.</title>
        <authorList>
            <person name="Whitman W."/>
        </authorList>
    </citation>
    <scope>NUCLEOTIDE SEQUENCE [LARGE SCALE GENOMIC DNA]</scope>
    <source>
        <strain evidence="9 10">CECT 5831</strain>
    </source>
</reference>
<dbReference type="SUPFAM" id="SSF161098">
    <property type="entry name" value="MetI-like"/>
    <property type="match status" value="1"/>
</dbReference>
<dbReference type="GO" id="GO:0043190">
    <property type="term" value="C:ATP-binding cassette (ABC) transporter complex"/>
    <property type="evidence" value="ECO:0007669"/>
    <property type="project" value="InterPro"/>
</dbReference>
<dbReference type="Gene3D" id="1.10.3720.10">
    <property type="entry name" value="MetI-like"/>
    <property type="match status" value="1"/>
</dbReference>
<dbReference type="EMBL" id="JACHXJ010000001">
    <property type="protein sequence ID" value="MBB3125855.1"/>
    <property type="molecule type" value="Genomic_DNA"/>
</dbReference>
<sequence length="131" mass="14290">MNDRTAHLTDIFIDSFVPLLMAGIKFTIPLTIISFILGFVLAFLTALARLTRWSILQRVAWFYVWIIRGTPLLVQLFIIFYGLPSVGVVIDAFTAAVIGFSISVGAYGSEIIRPRSSPSPRGSGGGVLRSA</sequence>
<evidence type="ECO:0000256" key="6">
    <source>
        <dbReference type="ARBA" id="ARBA00022989"/>
    </source>
</evidence>
<gene>
    <name evidence="9" type="ORF">FHS19_000509</name>
</gene>
<dbReference type="InterPro" id="IPR010065">
    <property type="entry name" value="AA_ABC_transptr_permease_3TM"/>
</dbReference>
<keyword evidence="7 8" id="KW-0472">Membrane</keyword>
<dbReference type="NCBIfam" id="TIGR01726">
    <property type="entry name" value="HEQRo_perm_3TM"/>
    <property type="match status" value="1"/>
</dbReference>
<evidence type="ECO:0000313" key="10">
    <source>
        <dbReference type="Proteomes" id="UP000517523"/>
    </source>
</evidence>
<dbReference type="PANTHER" id="PTHR30614:SF0">
    <property type="entry name" value="L-CYSTINE TRANSPORT SYSTEM PERMEASE PROTEIN TCYL"/>
    <property type="match status" value="1"/>
</dbReference>
<comment type="caution">
    <text evidence="9">The sequence shown here is derived from an EMBL/GenBank/DDBJ whole genome shotgun (WGS) entry which is preliminary data.</text>
</comment>